<dbReference type="Gene3D" id="3.30.420.10">
    <property type="entry name" value="Ribonuclease H-like superfamily/Ribonuclease H"/>
    <property type="match status" value="1"/>
</dbReference>
<dbReference type="GO" id="GO:0044774">
    <property type="term" value="P:mitotic DNA integrity checkpoint signaling"/>
    <property type="evidence" value="ECO:0007669"/>
    <property type="project" value="TreeGrafter"/>
</dbReference>
<feature type="non-terminal residue" evidence="1">
    <location>
        <position position="1"/>
    </location>
</feature>
<keyword evidence="2" id="KW-1185">Reference proteome</keyword>
<sequence length="89" mass="10076">LKLATTITSESHGNELEVVHQKLKVQQPFLIKRKGLILLDDNARPRVAITTVQKLHQLGNRSSTLSQYSPDSSPTNFLTQKRFWETGGY</sequence>
<dbReference type="InterPro" id="IPR036397">
    <property type="entry name" value="RNaseH_sf"/>
</dbReference>
<dbReference type="PANTHER" id="PTHR46060:SF2">
    <property type="entry name" value="HISTONE-LYSINE N-METHYLTRANSFERASE SETMAR"/>
    <property type="match status" value="1"/>
</dbReference>
<dbReference type="GO" id="GO:0000014">
    <property type="term" value="F:single-stranded DNA endodeoxyribonuclease activity"/>
    <property type="evidence" value="ECO:0007669"/>
    <property type="project" value="TreeGrafter"/>
</dbReference>
<dbReference type="GO" id="GO:0000793">
    <property type="term" value="C:condensed chromosome"/>
    <property type="evidence" value="ECO:0007669"/>
    <property type="project" value="TreeGrafter"/>
</dbReference>
<dbReference type="GO" id="GO:0032259">
    <property type="term" value="P:methylation"/>
    <property type="evidence" value="ECO:0007669"/>
    <property type="project" value="UniProtKB-KW"/>
</dbReference>
<protein>
    <submittedName>
        <fullName evidence="1">Histone-lysine N-methyltransferase SETMAR</fullName>
    </submittedName>
</protein>
<dbReference type="GO" id="GO:0000729">
    <property type="term" value="P:DNA double-strand break processing"/>
    <property type="evidence" value="ECO:0007669"/>
    <property type="project" value="TreeGrafter"/>
</dbReference>
<dbReference type="EMBL" id="KQ414574">
    <property type="protein sequence ID" value="KOC71251.1"/>
    <property type="molecule type" value="Genomic_DNA"/>
</dbReference>
<evidence type="ECO:0000313" key="2">
    <source>
        <dbReference type="Proteomes" id="UP000053825"/>
    </source>
</evidence>
<dbReference type="GO" id="GO:0003697">
    <property type="term" value="F:single-stranded DNA binding"/>
    <property type="evidence" value="ECO:0007669"/>
    <property type="project" value="TreeGrafter"/>
</dbReference>
<dbReference type="GO" id="GO:0015074">
    <property type="term" value="P:DNA integration"/>
    <property type="evidence" value="ECO:0007669"/>
    <property type="project" value="TreeGrafter"/>
</dbReference>
<dbReference type="STRING" id="597456.A0A0L7RKH7"/>
<dbReference type="PANTHER" id="PTHR46060">
    <property type="entry name" value="MARINER MOS1 TRANSPOSASE-LIKE PROTEIN"/>
    <property type="match status" value="1"/>
</dbReference>
<keyword evidence="1" id="KW-0808">Transferase</keyword>
<dbReference type="InterPro" id="IPR052709">
    <property type="entry name" value="Transposase-MT_Hybrid"/>
</dbReference>
<evidence type="ECO:0000313" key="1">
    <source>
        <dbReference type="EMBL" id="KOC71251.1"/>
    </source>
</evidence>
<dbReference type="GO" id="GO:0005634">
    <property type="term" value="C:nucleus"/>
    <property type="evidence" value="ECO:0007669"/>
    <property type="project" value="TreeGrafter"/>
</dbReference>
<reference evidence="1 2" key="1">
    <citation type="submission" date="2015-07" db="EMBL/GenBank/DDBJ databases">
        <title>The genome of Habropoda laboriosa.</title>
        <authorList>
            <person name="Pan H."/>
            <person name="Kapheim K."/>
        </authorList>
    </citation>
    <scope>NUCLEOTIDE SEQUENCE [LARGE SCALE GENOMIC DNA]</scope>
    <source>
        <strain evidence="1">0110345459</strain>
    </source>
</reference>
<dbReference type="GO" id="GO:0031297">
    <property type="term" value="P:replication fork processing"/>
    <property type="evidence" value="ECO:0007669"/>
    <property type="project" value="TreeGrafter"/>
</dbReference>
<dbReference type="AlphaFoldDB" id="A0A0L7RKH7"/>
<dbReference type="GO" id="GO:0003690">
    <property type="term" value="F:double-stranded DNA binding"/>
    <property type="evidence" value="ECO:0007669"/>
    <property type="project" value="TreeGrafter"/>
</dbReference>
<gene>
    <name evidence="1" type="ORF">WH47_05366</name>
</gene>
<proteinExistence type="predicted"/>
<dbReference type="GO" id="GO:0046975">
    <property type="term" value="F:histone H3K36 methyltransferase activity"/>
    <property type="evidence" value="ECO:0007669"/>
    <property type="project" value="TreeGrafter"/>
</dbReference>
<dbReference type="Proteomes" id="UP000053825">
    <property type="component" value="Unassembled WGS sequence"/>
</dbReference>
<accession>A0A0L7RKH7</accession>
<dbReference type="GO" id="GO:0044547">
    <property type="term" value="F:DNA topoisomerase binding"/>
    <property type="evidence" value="ECO:0007669"/>
    <property type="project" value="TreeGrafter"/>
</dbReference>
<name>A0A0L7RKH7_9HYME</name>
<keyword evidence="1" id="KW-0489">Methyltransferase</keyword>
<dbReference type="GO" id="GO:0042800">
    <property type="term" value="F:histone H3K4 methyltransferase activity"/>
    <property type="evidence" value="ECO:0007669"/>
    <property type="project" value="TreeGrafter"/>
</dbReference>
<organism evidence="1 2">
    <name type="scientific">Habropoda laboriosa</name>
    <dbReference type="NCBI Taxonomy" id="597456"/>
    <lineage>
        <taxon>Eukaryota</taxon>
        <taxon>Metazoa</taxon>
        <taxon>Ecdysozoa</taxon>
        <taxon>Arthropoda</taxon>
        <taxon>Hexapoda</taxon>
        <taxon>Insecta</taxon>
        <taxon>Pterygota</taxon>
        <taxon>Neoptera</taxon>
        <taxon>Endopterygota</taxon>
        <taxon>Hymenoptera</taxon>
        <taxon>Apocrita</taxon>
        <taxon>Aculeata</taxon>
        <taxon>Apoidea</taxon>
        <taxon>Anthophila</taxon>
        <taxon>Apidae</taxon>
        <taxon>Habropoda</taxon>
    </lineage>
</organism>
<dbReference type="GO" id="GO:0035861">
    <property type="term" value="C:site of double-strand break"/>
    <property type="evidence" value="ECO:0007669"/>
    <property type="project" value="TreeGrafter"/>
</dbReference>
<dbReference type="GO" id="GO:0006303">
    <property type="term" value="P:double-strand break repair via nonhomologous end joining"/>
    <property type="evidence" value="ECO:0007669"/>
    <property type="project" value="TreeGrafter"/>
</dbReference>